<comment type="caution">
    <text evidence="1">The sequence shown here is derived from an EMBL/GenBank/DDBJ whole genome shotgun (WGS) entry which is preliminary data.</text>
</comment>
<gene>
    <name evidence="1" type="ORF">GCM10023321_57780</name>
</gene>
<dbReference type="InterPro" id="IPR011009">
    <property type="entry name" value="Kinase-like_dom_sf"/>
</dbReference>
<dbReference type="Proteomes" id="UP001428817">
    <property type="component" value="Unassembled WGS sequence"/>
</dbReference>
<organism evidence="1 2">
    <name type="scientific">Pseudonocardia eucalypti</name>
    <dbReference type="NCBI Taxonomy" id="648755"/>
    <lineage>
        <taxon>Bacteria</taxon>
        <taxon>Bacillati</taxon>
        <taxon>Actinomycetota</taxon>
        <taxon>Actinomycetes</taxon>
        <taxon>Pseudonocardiales</taxon>
        <taxon>Pseudonocardiaceae</taxon>
        <taxon>Pseudonocardia</taxon>
    </lineage>
</organism>
<sequence>MLGIAERLLTRRQGATVTLADPETLVGGGRSVVVRARVAANPFGLPRSLVIKHYPDGAALGRVDRFRREAASCQLFTAMSGASRPSAELIAHDPERRLLVLEDLGRASTLADKLFGSDPVGAEQGLINWAQALGRLHAATAGRERDFGALLRRLGERSWRDPMADDARSALAEVPALVEAHLGVRVSDAAAEDARATSRLLGGTRYRAFSPSDSCPDNNLVTPKGVRFVDFEWGCFRDVMLDAAYTRVPFPACESSFALPSGLAGAMLAAWCAEVVAVWPELDDPVLAATRMLDAQLLWVWFCTRELLPRALAEDGRTGPDRDRSPRALLALAHYWRRLGLDAAAGDRAATVELADQMVAALGPRLGEQERELPLFPAFRSR</sequence>
<accession>A0ABP9QSA3</accession>
<reference evidence="2" key="1">
    <citation type="journal article" date="2019" name="Int. J. Syst. Evol. Microbiol.">
        <title>The Global Catalogue of Microorganisms (GCM) 10K type strain sequencing project: providing services to taxonomists for standard genome sequencing and annotation.</title>
        <authorList>
            <consortium name="The Broad Institute Genomics Platform"/>
            <consortium name="The Broad Institute Genome Sequencing Center for Infectious Disease"/>
            <person name="Wu L."/>
            <person name="Ma J."/>
        </authorList>
    </citation>
    <scope>NUCLEOTIDE SEQUENCE [LARGE SCALE GENOMIC DNA]</scope>
    <source>
        <strain evidence="2">JCM 18303</strain>
    </source>
</reference>
<name>A0ABP9QSA3_9PSEU</name>
<dbReference type="EMBL" id="BAABJP010000036">
    <property type="protein sequence ID" value="GAA5166532.1"/>
    <property type="molecule type" value="Genomic_DNA"/>
</dbReference>
<evidence type="ECO:0000313" key="2">
    <source>
        <dbReference type="Proteomes" id="UP001428817"/>
    </source>
</evidence>
<protein>
    <recommendedName>
        <fullName evidence="3">Aminoglycoside phosphotransferase domain-containing protein</fullName>
    </recommendedName>
</protein>
<evidence type="ECO:0008006" key="3">
    <source>
        <dbReference type="Google" id="ProtNLM"/>
    </source>
</evidence>
<dbReference type="SUPFAM" id="SSF56112">
    <property type="entry name" value="Protein kinase-like (PK-like)"/>
    <property type="match status" value="1"/>
</dbReference>
<proteinExistence type="predicted"/>
<keyword evidence="2" id="KW-1185">Reference proteome</keyword>
<evidence type="ECO:0000313" key="1">
    <source>
        <dbReference type="EMBL" id="GAA5166532.1"/>
    </source>
</evidence>